<dbReference type="InterPro" id="IPR001623">
    <property type="entry name" value="DnaJ_domain"/>
</dbReference>
<gene>
    <name evidence="4" type="primary">LOC120274899</name>
</gene>
<protein>
    <submittedName>
        <fullName evidence="4">Uncharacterized protein LOC120274899</fullName>
    </submittedName>
</protein>
<evidence type="ECO:0000259" key="2">
    <source>
        <dbReference type="PROSITE" id="PS50076"/>
    </source>
</evidence>
<feature type="region of interest" description="Disordered" evidence="1">
    <location>
        <begin position="15"/>
        <end position="43"/>
    </location>
</feature>
<organism evidence="3 4">
    <name type="scientific">Dioscorea cayennensis subsp. rotundata</name>
    <name type="common">White Guinea yam</name>
    <name type="synonym">Dioscorea rotundata</name>
    <dbReference type="NCBI Taxonomy" id="55577"/>
    <lineage>
        <taxon>Eukaryota</taxon>
        <taxon>Viridiplantae</taxon>
        <taxon>Streptophyta</taxon>
        <taxon>Embryophyta</taxon>
        <taxon>Tracheophyta</taxon>
        <taxon>Spermatophyta</taxon>
        <taxon>Magnoliopsida</taxon>
        <taxon>Liliopsida</taxon>
        <taxon>Dioscoreales</taxon>
        <taxon>Dioscoreaceae</taxon>
        <taxon>Dioscorea</taxon>
    </lineage>
</organism>
<dbReference type="PROSITE" id="PS50076">
    <property type="entry name" value="DNAJ_2"/>
    <property type="match status" value="1"/>
</dbReference>
<dbReference type="RefSeq" id="XP_039137375.1">
    <property type="nucleotide sequence ID" value="XM_039281441.1"/>
</dbReference>
<feature type="non-terminal residue" evidence="4">
    <location>
        <position position="1"/>
    </location>
</feature>
<dbReference type="AlphaFoldDB" id="A0AB40CF89"/>
<dbReference type="Proteomes" id="UP001515500">
    <property type="component" value="Chromosome 13"/>
</dbReference>
<proteinExistence type="predicted"/>
<feature type="compositionally biased region" description="Basic and acidic residues" evidence="1">
    <location>
        <begin position="15"/>
        <end position="35"/>
    </location>
</feature>
<sequence length="244" mass="29374">LVYFVFWWREQKGKKNGDQWTGERTERGSHGRRENNYPGPGESSSLDFIGAAATILAVGHVRRTVDLFNIELKWQSTSSRNSSHRTKRGDTWERFKRQMQEEYEQKMERVERIRRMQNMFNRERDRHRRGYERWRENASGPYQQSPQDDWYWNTDTSYQHQRTNFRSPQWDNNSCSMSHHYSVLGLDRSRKTPYSDTEIKVAFRAKAMQYHPDQNQNNKEAAEAKFKEVMASYDAIKLERKNRC</sequence>
<feature type="domain" description="J" evidence="2">
    <location>
        <begin position="179"/>
        <end position="244"/>
    </location>
</feature>
<dbReference type="PANTHER" id="PTHR45000">
    <property type="entry name" value="CHAPERONE DNAJ-DOMAIN SUPERFAMILY PROTEIN"/>
    <property type="match status" value="1"/>
</dbReference>
<dbReference type="Gene3D" id="1.10.287.110">
    <property type="entry name" value="DnaJ domain"/>
    <property type="match status" value="1"/>
</dbReference>
<dbReference type="SMART" id="SM00271">
    <property type="entry name" value="DnaJ"/>
    <property type="match status" value="1"/>
</dbReference>
<reference evidence="4" key="1">
    <citation type="submission" date="2025-08" db="UniProtKB">
        <authorList>
            <consortium name="RefSeq"/>
        </authorList>
    </citation>
    <scope>IDENTIFICATION</scope>
</reference>
<dbReference type="PANTHER" id="PTHR45000:SF5">
    <property type="entry name" value="CHAPERONE DNAJ-DOMAIN SUPERFAMILY PROTEIN"/>
    <property type="match status" value="1"/>
</dbReference>
<dbReference type="SUPFAM" id="SSF46565">
    <property type="entry name" value="Chaperone J-domain"/>
    <property type="match status" value="1"/>
</dbReference>
<dbReference type="Pfam" id="PF00226">
    <property type="entry name" value="DnaJ"/>
    <property type="match status" value="1"/>
</dbReference>
<evidence type="ECO:0000256" key="1">
    <source>
        <dbReference type="SAM" id="MobiDB-lite"/>
    </source>
</evidence>
<evidence type="ECO:0000313" key="4">
    <source>
        <dbReference type="RefSeq" id="XP_039137375.1"/>
    </source>
</evidence>
<dbReference type="PRINTS" id="PR00625">
    <property type="entry name" value="JDOMAIN"/>
</dbReference>
<name>A0AB40CF89_DIOCR</name>
<evidence type="ECO:0000313" key="3">
    <source>
        <dbReference type="Proteomes" id="UP001515500"/>
    </source>
</evidence>
<keyword evidence="3" id="KW-1185">Reference proteome</keyword>
<dbReference type="GeneID" id="120274899"/>
<dbReference type="CDD" id="cd06257">
    <property type="entry name" value="DnaJ"/>
    <property type="match status" value="1"/>
</dbReference>
<dbReference type="InterPro" id="IPR036869">
    <property type="entry name" value="J_dom_sf"/>
</dbReference>
<dbReference type="GO" id="GO:0005783">
    <property type="term" value="C:endoplasmic reticulum"/>
    <property type="evidence" value="ECO:0007669"/>
    <property type="project" value="UniProtKB-ARBA"/>
</dbReference>
<accession>A0AB40CF89</accession>